<accession>A0A9P1DNA3</accession>
<proteinExistence type="predicted"/>
<dbReference type="EMBL" id="CAMXCT020005879">
    <property type="protein sequence ID" value="CAL1166854.1"/>
    <property type="molecule type" value="Genomic_DNA"/>
</dbReference>
<reference evidence="2" key="1">
    <citation type="submission" date="2022-10" db="EMBL/GenBank/DDBJ databases">
        <authorList>
            <person name="Chen Y."/>
            <person name="Dougan E. K."/>
            <person name="Chan C."/>
            <person name="Rhodes N."/>
            <person name="Thang M."/>
        </authorList>
    </citation>
    <scope>NUCLEOTIDE SEQUENCE</scope>
</reference>
<protein>
    <submittedName>
        <fullName evidence="2">Uncharacterized protein</fullName>
    </submittedName>
</protein>
<dbReference type="EMBL" id="CAMXCT030005879">
    <property type="protein sequence ID" value="CAL4800791.1"/>
    <property type="molecule type" value="Genomic_DNA"/>
</dbReference>
<feature type="region of interest" description="Disordered" evidence="1">
    <location>
        <begin position="127"/>
        <end position="162"/>
    </location>
</feature>
<reference evidence="3" key="2">
    <citation type="submission" date="2024-04" db="EMBL/GenBank/DDBJ databases">
        <authorList>
            <person name="Chen Y."/>
            <person name="Shah S."/>
            <person name="Dougan E. K."/>
            <person name="Thang M."/>
            <person name="Chan C."/>
        </authorList>
    </citation>
    <scope>NUCLEOTIDE SEQUENCE [LARGE SCALE GENOMIC DNA]</scope>
</reference>
<evidence type="ECO:0000313" key="4">
    <source>
        <dbReference type="Proteomes" id="UP001152797"/>
    </source>
</evidence>
<name>A0A9P1DNA3_9DINO</name>
<gene>
    <name evidence="2" type="ORF">C1SCF055_LOCUS38441</name>
</gene>
<dbReference type="EMBL" id="CAMXCT010005879">
    <property type="protein sequence ID" value="CAI4013479.1"/>
    <property type="molecule type" value="Genomic_DNA"/>
</dbReference>
<keyword evidence="4" id="KW-1185">Reference proteome</keyword>
<evidence type="ECO:0000256" key="1">
    <source>
        <dbReference type="SAM" id="MobiDB-lite"/>
    </source>
</evidence>
<dbReference type="Proteomes" id="UP001152797">
    <property type="component" value="Unassembled WGS sequence"/>
</dbReference>
<sequence>MRPWVCHLTLATRRCAGSSGKGKWVPLGSPLLADRLGAKAVEDAASPEVPGGRKPSKVVPSEGPADAATMSTKERRLVATALKPVAVLPQTSLPVLPLKLPATGQIKQGLPSSVMEALKPWHGRNVEQSAAAAEDLSPAGSGLAAGPKTQPGRRLRPKASGASAVPVPLRTRQIICGVLFEDFVAESRQEGFQLRANAREKAVNFSQRGEIVSLVRLFRRLELKRAAAGTGEGAPQFRVMLKPGGEQAILGLFLDDELSWERARQNLRHQEVPSEPGGEGDSKA</sequence>
<evidence type="ECO:0000313" key="2">
    <source>
        <dbReference type="EMBL" id="CAI4013479.1"/>
    </source>
</evidence>
<evidence type="ECO:0000313" key="3">
    <source>
        <dbReference type="EMBL" id="CAL1166854.1"/>
    </source>
</evidence>
<comment type="caution">
    <text evidence="2">The sequence shown here is derived from an EMBL/GenBank/DDBJ whole genome shotgun (WGS) entry which is preliminary data.</text>
</comment>
<dbReference type="AlphaFoldDB" id="A0A9P1DNA3"/>
<organism evidence="2">
    <name type="scientific">Cladocopium goreaui</name>
    <dbReference type="NCBI Taxonomy" id="2562237"/>
    <lineage>
        <taxon>Eukaryota</taxon>
        <taxon>Sar</taxon>
        <taxon>Alveolata</taxon>
        <taxon>Dinophyceae</taxon>
        <taxon>Suessiales</taxon>
        <taxon>Symbiodiniaceae</taxon>
        <taxon>Cladocopium</taxon>
    </lineage>
</organism>
<feature type="region of interest" description="Disordered" evidence="1">
    <location>
        <begin position="43"/>
        <end position="69"/>
    </location>
</feature>